<dbReference type="AlphaFoldDB" id="A0A8I6RUH8"/>
<dbReference type="Gene3D" id="3.10.590.10">
    <property type="entry name" value="ph1033 like domains"/>
    <property type="match status" value="1"/>
</dbReference>
<dbReference type="GO" id="GO:0005654">
    <property type="term" value="C:nucleoplasm"/>
    <property type="evidence" value="ECO:0007669"/>
    <property type="project" value="TreeGrafter"/>
</dbReference>
<dbReference type="GO" id="GO:0000381">
    <property type="term" value="P:regulation of alternative mRNA splicing, via spliceosome"/>
    <property type="evidence" value="ECO:0007669"/>
    <property type="project" value="TreeGrafter"/>
</dbReference>
<dbReference type="Proteomes" id="UP000494040">
    <property type="component" value="Unassembled WGS sequence"/>
</dbReference>
<dbReference type="InterPro" id="IPR007275">
    <property type="entry name" value="YTH_domain"/>
</dbReference>
<feature type="compositionally biased region" description="Low complexity" evidence="1">
    <location>
        <begin position="52"/>
        <end position="69"/>
    </location>
</feature>
<evidence type="ECO:0000313" key="4">
    <source>
        <dbReference type="Proteomes" id="UP000494040"/>
    </source>
</evidence>
<dbReference type="GO" id="GO:0000398">
    <property type="term" value="P:mRNA splicing, via spliceosome"/>
    <property type="evidence" value="ECO:0007669"/>
    <property type="project" value="TreeGrafter"/>
</dbReference>
<reference evidence="3" key="1">
    <citation type="submission" date="2022-01" db="UniProtKB">
        <authorList>
            <consortium name="EnsemblMetazoa"/>
        </authorList>
    </citation>
    <scope>IDENTIFICATION</scope>
</reference>
<keyword evidence="4" id="KW-1185">Reference proteome</keyword>
<dbReference type="GO" id="GO:0003729">
    <property type="term" value="F:mRNA binding"/>
    <property type="evidence" value="ECO:0007669"/>
    <property type="project" value="TreeGrafter"/>
</dbReference>
<feature type="compositionally biased region" description="Basic and acidic residues" evidence="1">
    <location>
        <begin position="78"/>
        <end position="101"/>
    </location>
</feature>
<accession>A0A8I6RUH8</accession>
<dbReference type="EnsemblMetazoa" id="XM_014392799.2">
    <property type="protein sequence ID" value="XP_014248285.1"/>
    <property type="gene ID" value="LOC106665967"/>
</dbReference>
<feature type="compositionally biased region" description="Basic and acidic residues" evidence="1">
    <location>
        <begin position="19"/>
        <end position="41"/>
    </location>
</feature>
<evidence type="ECO:0000313" key="3">
    <source>
        <dbReference type="EnsemblMetazoa" id="XP_014248285.1"/>
    </source>
</evidence>
<feature type="region of interest" description="Disordered" evidence="1">
    <location>
        <begin position="1"/>
        <end position="103"/>
    </location>
</feature>
<evidence type="ECO:0000259" key="2">
    <source>
        <dbReference type="PROSITE" id="PS50882"/>
    </source>
</evidence>
<evidence type="ECO:0000256" key="1">
    <source>
        <dbReference type="SAM" id="MobiDB-lite"/>
    </source>
</evidence>
<dbReference type="KEGG" id="clec:106665967"/>
<dbReference type="InterPro" id="IPR045168">
    <property type="entry name" value="YTH_prot"/>
</dbReference>
<dbReference type="PROSITE" id="PS50882">
    <property type="entry name" value="YTH"/>
    <property type="match status" value="1"/>
</dbReference>
<proteinExistence type="predicted"/>
<organism evidence="3 4">
    <name type="scientific">Cimex lectularius</name>
    <name type="common">Bed bug</name>
    <name type="synonym">Acanthia lectularia</name>
    <dbReference type="NCBI Taxonomy" id="79782"/>
    <lineage>
        <taxon>Eukaryota</taxon>
        <taxon>Metazoa</taxon>
        <taxon>Ecdysozoa</taxon>
        <taxon>Arthropoda</taxon>
        <taxon>Hexapoda</taxon>
        <taxon>Insecta</taxon>
        <taxon>Pterygota</taxon>
        <taxon>Neoptera</taxon>
        <taxon>Paraneoptera</taxon>
        <taxon>Hemiptera</taxon>
        <taxon>Heteroptera</taxon>
        <taxon>Panheteroptera</taxon>
        <taxon>Cimicomorpha</taxon>
        <taxon>Cimicidae</taxon>
        <taxon>Cimex</taxon>
    </lineage>
</organism>
<dbReference type="Pfam" id="PF04146">
    <property type="entry name" value="YTH"/>
    <property type="match status" value="1"/>
</dbReference>
<name>A0A8I6RUH8_CIMLE</name>
<dbReference type="PANTHER" id="PTHR12357:SF3">
    <property type="entry name" value="YTH DOMAIN-CONTAINING PROTEIN 1"/>
    <property type="match status" value="1"/>
</dbReference>
<dbReference type="CDD" id="cd21134">
    <property type="entry name" value="YTH"/>
    <property type="match status" value="1"/>
</dbReference>
<dbReference type="GO" id="GO:1990247">
    <property type="term" value="F:N6-methyladenosine-containing RNA reader activity"/>
    <property type="evidence" value="ECO:0007669"/>
    <property type="project" value="TreeGrafter"/>
</dbReference>
<dbReference type="OMA" id="MRSMHHQ"/>
<dbReference type="OrthoDB" id="5842105at2759"/>
<feature type="domain" description="YTH" evidence="2">
    <location>
        <begin position="117"/>
        <end position="254"/>
    </location>
</feature>
<gene>
    <name evidence="3" type="primary">106665967</name>
</gene>
<dbReference type="EnsemblMetazoa" id="XM_014392800.2">
    <property type="protein sequence ID" value="XP_014248286.1"/>
    <property type="gene ID" value="LOC106665967"/>
</dbReference>
<protein>
    <recommendedName>
        <fullName evidence="2">YTH domain-containing protein</fullName>
    </recommendedName>
</protein>
<sequence>MEDLEEMGNEGDVFTFSDSKMKADKSGKQDDLSDYDTRSEDVSEEEYDTRSEVTSSSSSPTPSMSSNSSRKNKRTRHRLENERKSQDRKVTPLRKSPDRKSRNYNYSTKLNYLFRNARFFVMRSNNAENIALSKAKGVWSTLPKNEVKLNQAVNECRNVLLIFSVKESGRFAGFARLNGHSRRDIPPISWVLPPGLSAKALGSVFKVDWICRRELPFTSTLHLYNPWNDGKPVKIGRDGQEIETRVARALCRMFPEDENIELTPILRKSKAFARKLRERDLQKHRDHAMRRSLVYRRGYSRGVRKPYPRAPYMRSPLDYMRSFHLPPLPYGPPMPSFLPPSAYNPPPRYYEGPPIPVEYYDSHKRQYDRSVEEFLWRNDRRDRLDRRERRYRDRR</sequence>
<dbReference type="PANTHER" id="PTHR12357">
    <property type="entry name" value="YTH YT521-B HOMOLOGY DOMAIN-CONTAINING"/>
    <property type="match status" value="1"/>
</dbReference>